<name>A0ABZ2P7B9_9BRAD</name>
<keyword evidence="1" id="KW-0472">Membrane</keyword>
<evidence type="ECO:0008006" key="4">
    <source>
        <dbReference type="Google" id="ProtNLM"/>
    </source>
</evidence>
<protein>
    <recommendedName>
        <fullName evidence="4">Band 7 domain-containing protein</fullName>
    </recommendedName>
</protein>
<reference evidence="2" key="2">
    <citation type="submission" date="2024-03" db="EMBL/GenBank/DDBJ databases">
        <authorList>
            <person name="Bromfield E.S.P."/>
            <person name="Cloutier S."/>
        </authorList>
    </citation>
    <scope>NUCLEOTIDE SEQUENCE</scope>
    <source>
        <strain evidence="2">5S5</strain>
    </source>
</reference>
<evidence type="ECO:0000313" key="3">
    <source>
        <dbReference type="Proteomes" id="UP001432046"/>
    </source>
</evidence>
<proteinExistence type="predicted"/>
<gene>
    <name evidence="2" type="ORF">WDK88_16485</name>
</gene>
<dbReference type="Proteomes" id="UP001432046">
    <property type="component" value="Chromosome"/>
</dbReference>
<evidence type="ECO:0000256" key="1">
    <source>
        <dbReference type="SAM" id="Phobius"/>
    </source>
</evidence>
<sequence>MSGYDIFAWIVLLILVASAIGVFCIAGWLPGHIAKAIEAVPFVVRVKLDDAAFANRLPAGSAGTAAIYTDHLKPTHVVRRVILRQVAIVNYVNPF</sequence>
<evidence type="ECO:0000313" key="2">
    <source>
        <dbReference type="EMBL" id="WXC83063.1"/>
    </source>
</evidence>
<keyword evidence="3" id="KW-1185">Reference proteome</keyword>
<feature type="transmembrane region" description="Helical" evidence="1">
    <location>
        <begin position="6"/>
        <end position="29"/>
    </location>
</feature>
<keyword evidence="1" id="KW-0812">Transmembrane</keyword>
<dbReference type="RefSeq" id="WP_166206926.1">
    <property type="nucleotide sequence ID" value="NZ_CP088285.1"/>
</dbReference>
<reference evidence="2" key="1">
    <citation type="journal article" date="2021" name="Int. J. Syst. Evol. Microbiol.">
        <title>Bradyrhizobium septentrionale sp. nov. (sv. septentrionale) and Bradyrhizobium quebecense sp. nov. (sv. septentrionale) associated with legumes native to Canada possess rearranged symbiosis genes and numerous insertion sequences.</title>
        <authorList>
            <person name="Bromfield E.S.P."/>
            <person name="Cloutier S."/>
        </authorList>
    </citation>
    <scope>NUCLEOTIDE SEQUENCE</scope>
    <source>
        <strain evidence="2">5S5</strain>
    </source>
</reference>
<organism evidence="2 3">
    <name type="scientific">Bradyrhizobium septentrionale</name>
    <dbReference type="NCBI Taxonomy" id="1404411"/>
    <lineage>
        <taxon>Bacteria</taxon>
        <taxon>Pseudomonadati</taxon>
        <taxon>Pseudomonadota</taxon>
        <taxon>Alphaproteobacteria</taxon>
        <taxon>Hyphomicrobiales</taxon>
        <taxon>Nitrobacteraceae</taxon>
        <taxon>Bradyrhizobium</taxon>
    </lineage>
</organism>
<accession>A0ABZ2P7B9</accession>
<dbReference type="EMBL" id="CP147711">
    <property type="protein sequence ID" value="WXC83063.1"/>
    <property type="molecule type" value="Genomic_DNA"/>
</dbReference>
<keyword evidence="1" id="KW-1133">Transmembrane helix</keyword>